<dbReference type="OrthoDB" id="9796786at2"/>
<evidence type="ECO:0000259" key="1">
    <source>
        <dbReference type="PROSITE" id="PS50943"/>
    </source>
</evidence>
<dbReference type="Proteomes" id="UP000236724">
    <property type="component" value="Unassembled WGS sequence"/>
</dbReference>
<sequence>MEKKTSQVAEVIKFSLLRTDDELNAALAEMERLWGSAPNTPDGDRLEVIALLVENYESKHYSITPPDPVEAIKFRMDQAGLTRKDLEPYIGSKGRVSEVLNHKRSLSLKMIRNLHNGLHIPLESLITV</sequence>
<dbReference type="InterPro" id="IPR010982">
    <property type="entry name" value="Lambda_DNA-bd_dom_sf"/>
</dbReference>
<gene>
    <name evidence="2" type="ORF">MBHS_00373</name>
</gene>
<dbReference type="SUPFAM" id="SSF47413">
    <property type="entry name" value="lambda repressor-like DNA-binding domains"/>
    <property type="match status" value="1"/>
</dbReference>
<keyword evidence="3" id="KW-1185">Reference proteome</keyword>
<dbReference type="EMBL" id="FMSV02000059">
    <property type="protein sequence ID" value="SEH04527.1"/>
    <property type="molecule type" value="Genomic_DNA"/>
</dbReference>
<dbReference type="GO" id="GO:0006355">
    <property type="term" value="P:regulation of DNA-templated transcription"/>
    <property type="evidence" value="ECO:0007669"/>
    <property type="project" value="InterPro"/>
</dbReference>
<feature type="domain" description="HTH cro/C1-type" evidence="1">
    <location>
        <begin position="72"/>
        <end position="125"/>
    </location>
</feature>
<dbReference type="PROSITE" id="PS50943">
    <property type="entry name" value="HTH_CROC1"/>
    <property type="match status" value="1"/>
</dbReference>
<dbReference type="PANTHER" id="PTHR40455:SF1">
    <property type="entry name" value="ANTITOXIN HIGA"/>
    <property type="match status" value="1"/>
</dbReference>
<protein>
    <recommendedName>
        <fullName evidence="1">HTH cro/C1-type domain-containing protein</fullName>
    </recommendedName>
</protein>
<dbReference type="SMART" id="SM00530">
    <property type="entry name" value="HTH_XRE"/>
    <property type="match status" value="1"/>
</dbReference>
<accession>A0A1H6F2Z1</accession>
<evidence type="ECO:0000313" key="3">
    <source>
        <dbReference type="Proteomes" id="UP000236724"/>
    </source>
</evidence>
<evidence type="ECO:0000313" key="2">
    <source>
        <dbReference type="EMBL" id="SEH04527.1"/>
    </source>
</evidence>
<dbReference type="AlphaFoldDB" id="A0A1H6F2Z1"/>
<organism evidence="2 3">
    <name type="scientific">Candidatus Venteria ishoeyi</name>
    <dbReference type="NCBI Taxonomy" id="1899563"/>
    <lineage>
        <taxon>Bacteria</taxon>
        <taxon>Pseudomonadati</taxon>
        <taxon>Pseudomonadota</taxon>
        <taxon>Gammaproteobacteria</taxon>
        <taxon>Thiotrichales</taxon>
        <taxon>Thiotrichaceae</taxon>
        <taxon>Venteria</taxon>
    </lineage>
</organism>
<dbReference type="RefSeq" id="WP_103918582.1">
    <property type="nucleotide sequence ID" value="NZ_FMSV02000059.1"/>
</dbReference>
<dbReference type="InterPro" id="IPR001387">
    <property type="entry name" value="Cro/C1-type_HTH"/>
</dbReference>
<dbReference type="PANTHER" id="PTHR40455">
    <property type="entry name" value="ANTITOXIN HIGA"/>
    <property type="match status" value="1"/>
</dbReference>
<proteinExistence type="predicted"/>
<name>A0A1H6F2Z1_9GAMM</name>
<dbReference type="GO" id="GO:0001046">
    <property type="term" value="F:core promoter sequence-specific DNA binding"/>
    <property type="evidence" value="ECO:0007669"/>
    <property type="project" value="TreeGrafter"/>
</dbReference>
<dbReference type="InterPro" id="IPR039060">
    <property type="entry name" value="Antitox_HigA"/>
</dbReference>
<reference evidence="2 3" key="1">
    <citation type="submission" date="2016-10" db="EMBL/GenBank/DDBJ databases">
        <authorList>
            <person name="de Groot N.N."/>
        </authorList>
    </citation>
    <scope>NUCLEOTIDE SEQUENCE [LARGE SCALE GENOMIC DNA]</scope>
    <source>
        <strain evidence="2">MBHS1</strain>
    </source>
</reference>